<keyword evidence="3" id="KW-1185">Reference proteome</keyword>
<feature type="compositionally biased region" description="Basic residues" evidence="1">
    <location>
        <begin position="116"/>
        <end position="131"/>
    </location>
</feature>
<dbReference type="KEGG" id="tgb:HG536_0B03200"/>
<dbReference type="Proteomes" id="UP000515788">
    <property type="component" value="Chromosome 2"/>
</dbReference>
<gene>
    <name evidence="2" type="ORF">HG536_0B03200</name>
</gene>
<feature type="region of interest" description="Disordered" evidence="1">
    <location>
        <begin position="77"/>
        <end position="143"/>
    </location>
</feature>
<evidence type="ECO:0000256" key="1">
    <source>
        <dbReference type="SAM" id="MobiDB-lite"/>
    </source>
</evidence>
<dbReference type="GeneID" id="59324576"/>
<sequence length="143" mass="17336">MKVSLREPIYETAKQERPRSYYFSSLTEEERSRYAESALDYESVLRDASLGPYRGWARFRGRVLDVQLHNDRIELSSQQDKRLKRRRPGQKQRLARRMAQQREKERDEKAKEIKKMIKRKFHKRGGKKNKKKPEPTLPRFRTE</sequence>
<evidence type="ECO:0000313" key="3">
    <source>
        <dbReference type="Proteomes" id="UP000515788"/>
    </source>
</evidence>
<dbReference type="EMBL" id="CP059247">
    <property type="protein sequence ID" value="QLL31457.1"/>
    <property type="molecule type" value="Genomic_DNA"/>
</dbReference>
<dbReference type="AlphaFoldDB" id="A0A7G3ZD71"/>
<reference evidence="2 3" key="1">
    <citation type="submission" date="2020-06" db="EMBL/GenBank/DDBJ databases">
        <title>The yeast mating-type switching endonuclease HO is a domesticated member of an unorthodox homing genetic element family.</title>
        <authorList>
            <person name="Coughlan A.Y."/>
            <person name="Lombardi L."/>
            <person name="Braun-Galleani S."/>
            <person name="Martos A.R."/>
            <person name="Galeote V."/>
            <person name="Bigey F."/>
            <person name="Dequin S."/>
            <person name="Byrne K.P."/>
            <person name="Wolfe K.H."/>
        </authorList>
    </citation>
    <scope>NUCLEOTIDE SEQUENCE [LARGE SCALE GENOMIC DNA]</scope>
    <source>
        <strain evidence="2 3">CBS764</strain>
    </source>
</reference>
<evidence type="ECO:0000313" key="2">
    <source>
        <dbReference type="EMBL" id="QLL31457.1"/>
    </source>
</evidence>
<feature type="compositionally biased region" description="Basic and acidic residues" evidence="1">
    <location>
        <begin position="100"/>
        <end position="115"/>
    </location>
</feature>
<organism evidence="2 3">
    <name type="scientific">Torulaspora globosa</name>
    <dbReference type="NCBI Taxonomy" id="48254"/>
    <lineage>
        <taxon>Eukaryota</taxon>
        <taxon>Fungi</taxon>
        <taxon>Dikarya</taxon>
        <taxon>Ascomycota</taxon>
        <taxon>Saccharomycotina</taxon>
        <taxon>Saccharomycetes</taxon>
        <taxon>Saccharomycetales</taxon>
        <taxon>Saccharomycetaceae</taxon>
        <taxon>Torulaspora</taxon>
    </lineage>
</organism>
<name>A0A7G3ZD71_9SACH</name>
<proteinExistence type="predicted"/>
<dbReference type="Pfam" id="PF09428">
    <property type="entry name" value="DUF2011"/>
    <property type="match status" value="1"/>
</dbReference>
<protein>
    <submittedName>
        <fullName evidence="2">Uncharacterized protein</fullName>
    </submittedName>
</protein>
<dbReference type="OrthoDB" id="3994490at2759"/>
<feature type="compositionally biased region" description="Basic residues" evidence="1">
    <location>
        <begin position="82"/>
        <end position="96"/>
    </location>
</feature>
<dbReference type="RefSeq" id="XP_037138132.1">
    <property type="nucleotide sequence ID" value="XM_037282237.1"/>
</dbReference>
<dbReference type="InterPro" id="IPR018555">
    <property type="entry name" value="C630.06c-like"/>
</dbReference>
<accession>A0A7G3ZD71</accession>